<dbReference type="AlphaFoldDB" id="A0A9N9BQB6"/>
<sequence>MGLATNVIGWGLFGVGVRAFSNGIQQRPFLDKPITHALTAVFFSGVGTFLYFGNERMEELIEKRKKILLANRNRRKESEINQ</sequence>
<dbReference type="EMBL" id="CAJVPK010001219">
    <property type="protein sequence ID" value="CAG8577106.1"/>
    <property type="molecule type" value="Genomic_DNA"/>
</dbReference>
<keyword evidence="3" id="KW-1185">Reference proteome</keyword>
<keyword evidence="1" id="KW-0472">Membrane</keyword>
<dbReference type="PANTHER" id="PTHR39218:SF1">
    <property type="entry name" value="OXIDOREDUCTASE 14 KDA SUBUNIT, PUTATIVE (AFU_ORTHOLOGUE AFUA_1G12110)-RELATED"/>
    <property type="match status" value="1"/>
</dbReference>
<keyword evidence="1" id="KW-0812">Transmembrane</keyword>
<evidence type="ECO:0000313" key="2">
    <source>
        <dbReference type="EMBL" id="CAG8577106.1"/>
    </source>
</evidence>
<gene>
    <name evidence="2" type="ORF">DEBURN_LOCUS8382</name>
</gene>
<reference evidence="2" key="1">
    <citation type="submission" date="2021-06" db="EMBL/GenBank/DDBJ databases">
        <authorList>
            <person name="Kallberg Y."/>
            <person name="Tangrot J."/>
            <person name="Rosling A."/>
        </authorList>
    </citation>
    <scope>NUCLEOTIDE SEQUENCE</scope>
    <source>
        <strain evidence="2">AZ414A</strain>
    </source>
</reference>
<dbReference type="OrthoDB" id="2141050at2759"/>
<protein>
    <submittedName>
        <fullName evidence="2">2926_t:CDS:1</fullName>
    </submittedName>
</protein>
<feature type="transmembrane region" description="Helical" evidence="1">
    <location>
        <begin position="35"/>
        <end position="54"/>
    </location>
</feature>
<accession>A0A9N9BQB6</accession>
<name>A0A9N9BQB6_9GLOM</name>
<evidence type="ECO:0000313" key="3">
    <source>
        <dbReference type="Proteomes" id="UP000789706"/>
    </source>
</evidence>
<organism evidence="2 3">
    <name type="scientific">Diversispora eburnea</name>
    <dbReference type="NCBI Taxonomy" id="1213867"/>
    <lineage>
        <taxon>Eukaryota</taxon>
        <taxon>Fungi</taxon>
        <taxon>Fungi incertae sedis</taxon>
        <taxon>Mucoromycota</taxon>
        <taxon>Glomeromycotina</taxon>
        <taxon>Glomeromycetes</taxon>
        <taxon>Diversisporales</taxon>
        <taxon>Diversisporaceae</taxon>
        <taxon>Diversispora</taxon>
    </lineage>
</organism>
<keyword evidence="1" id="KW-1133">Transmembrane helix</keyword>
<comment type="caution">
    <text evidence="2">The sequence shown here is derived from an EMBL/GenBank/DDBJ whole genome shotgun (WGS) entry which is preliminary data.</text>
</comment>
<dbReference type="Proteomes" id="UP000789706">
    <property type="component" value="Unassembled WGS sequence"/>
</dbReference>
<evidence type="ECO:0000256" key="1">
    <source>
        <dbReference type="SAM" id="Phobius"/>
    </source>
</evidence>
<dbReference type="PANTHER" id="PTHR39218">
    <property type="entry name" value="OXIDOREDUCTASE 14 KDA SUBUNIT, PUTATIVE (AFU_ORTHOLOGUE AFUA_1G12110)-RELATED"/>
    <property type="match status" value="1"/>
</dbReference>
<proteinExistence type="predicted"/>